<keyword evidence="1" id="KW-0812">Transmembrane</keyword>
<gene>
    <name evidence="2" type="ORF">Rai3103_00645</name>
</gene>
<name>A0A5Q2F6I4_9ACTN</name>
<accession>A0A5Q2F6I4</accession>
<reference evidence="2 3" key="1">
    <citation type="submission" date="2019-10" db="EMBL/GenBank/DDBJ databases">
        <title>Genomic analysis of Raineyella sp. CBA3103.</title>
        <authorList>
            <person name="Roh S.W."/>
        </authorList>
    </citation>
    <scope>NUCLEOTIDE SEQUENCE [LARGE SCALE GENOMIC DNA]</scope>
    <source>
        <strain evidence="2 3">CBA3103</strain>
    </source>
</reference>
<dbReference type="RefSeq" id="WP_153570949.1">
    <property type="nucleotide sequence ID" value="NZ_CP045725.1"/>
</dbReference>
<dbReference type="EMBL" id="CP045725">
    <property type="protein sequence ID" value="QGF22439.1"/>
    <property type="molecule type" value="Genomic_DNA"/>
</dbReference>
<evidence type="ECO:0000256" key="1">
    <source>
        <dbReference type="SAM" id="Phobius"/>
    </source>
</evidence>
<protein>
    <submittedName>
        <fullName evidence="2">Uncharacterized protein</fullName>
    </submittedName>
</protein>
<proteinExistence type="predicted"/>
<evidence type="ECO:0000313" key="3">
    <source>
        <dbReference type="Proteomes" id="UP000386847"/>
    </source>
</evidence>
<organism evidence="2 3">
    <name type="scientific">Raineyella fluvialis</name>
    <dbReference type="NCBI Taxonomy" id="2662261"/>
    <lineage>
        <taxon>Bacteria</taxon>
        <taxon>Bacillati</taxon>
        <taxon>Actinomycetota</taxon>
        <taxon>Actinomycetes</taxon>
        <taxon>Propionibacteriales</taxon>
        <taxon>Propionibacteriaceae</taxon>
        <taxon>Raineyella</taxon>
    </lineage>
</organism>
<dbReference type="KEGG" id="rain:Rai3103_00645"/>
<feature type="transmembrane region" description="Helical" evidence="1">
    <location>
        <begin position="16"/>
        <end position="34"/>
    </location>
</feature>
<evidence type="ECO:0000313" key="2">
    <source>
        <dbReference type="EMBL" id="QGF22439.1"/>
    </source>
</evidence>
<keyword evidence="1" id="KW-0472">Membrane</keyword>
<sequence length="104" mass="11503">MTEDCAKQIGYKIFKWLLLLILLLVVLLVAYAYATFPLQVDYVEDATKATPEQWASLSKARAEWASALKDLAQTFLLAPVLPLLGTTIGYIFGNRRSGPGSQPE</sequence>
<keyword evidence="3" id="KW-1185">Reference proteome</keyword>
<dbReference type="AlphaFoldDB" id="A0A5Q2F6I4"/>
<keyword evidence="1" id="KW-1133">Transmembrane helix</keyword>
<dbReference type="Proteomes" id="UP000386847">
    <property type="component" value="Chromosome"/>
</dbReference>
<feature type="transmembrane region" description="Helical" evidence="1">
    <location>
        <begin position="71"/>
        <end position="92"/>
    </location>
</feature>